<protein>
    <submittedName>
        <fullName evidence="3">Uncharacterized protein</fullName>
    </submittedName>
</protein>
<name>A0A8H6RAI8_9PEZI</name>
<feature type="compositionally biased region" description="Polar residues" evidence="2">
    <location>
        <begin position="368"/>
        <end position="385"/>
    </location>
</feature>
<evidence type="ECO:0000256" key="1">
    <source>
        <dbReference type="SAM" id="Coils"/>
    </source>
</evidence>
<feature type="region of interest" description="Disordered" evidence="2">
    <location>
        <begin position="45"/>
        <end position="77"/>
    </location>
</feature>
<organism evidence="3 4">
    <name type="scientific">Pseudocercospora fuligena</name>
    <dbReference type="NCBI Taxonomy" id="685502"/>
    <lineage>
        <taxon>Eukaryota</taxon>
        <taxon>Fungi</taxon>
        <taxon>Dikarya</taxon>
        <taxon>Ascomycota</taxon>
        <taxon>Pezizomycotina</taxon>
        <taxon>Dothideomycetes</taxon>
        <taxon>Dothideomycetidae</taxon>
        <taxon>Mycosphaerellales</taxon>
        <taxon>Mycosphaerellaceae</taxon>
        <taxon>Pseudocercospora</taxon>
    </lineage>
</organism>
<feature type="region of interest" description="Disordered" evidence="2">
    <location>
        <begin position="810"/>
        <end position="863"/>
    </location>
</feature>
<dbReference type="OrthoDB" id="10679868at2759"/>
<keyword evidence="4" id="KW-1185">Reference proteome</keyword>
<dbReference type="EMBL" id="JABCIY010000227">
    <property type="protein sequence ID" value="KAF7187503.1"/>
    <property type="molecule type" value="Genomic_DNA"/>
</dbReference>
<proteinExistence type="predicted"/>
<gene>
    <name evidence="3" type="ORF">HII31_11127</name>
</gene>
<keyword evidence="1" id="KW-0175">Coiled coil</keyword>
<dbReference type="Proteomes" id="UP000660729">
    <property type="component" value="Unassembled WGS sequence"/>
</dbReference>
<feature type="coiled-coil region" evidence="1">
    <location>
        <begin position="737"/>
        <end position="771"/>
    </location>
</feature>
<reference evidence="3" key="1">
    <citation type="submission" date="2020-04" db="EMBL/GenBank/DDBJ databases">
        <title>Draft genome resource of the tomato pathogen Pseudocercospora fuligena.</title>
        <authorList>
            <person name="Zaccaron A."/>
        </authorList>
    </citation>
    <scope>NUCLEOTIDE SEQUENCE</scope>
    <source>
        <strain evidence="3">PF001</strain>
    </source>
</reference>
<accession>A0A8H6RAI8</accession>
<feature type="region of interest" description="Disordered" evidence="2">
    <location>
        <begin position="535"/>
        <end position="582"/>
    </location>
</feature>
<evidence type="ECO:0000256" key="2">
    <source>
        <dbReference type="SAM" id="MobiDB-lite"/>
    </source>
</evidence>
<sequence length="912" mass="98853">MSSNTQSASGNLDESFANSNYEWREGLESYSEAVASLEVDSSSYNSAGHSEGYLPTPPPSFGTTDDEPMGDMPRHSAAHQDYGYLTPVSMAFSTSSMATNMPDTLSLNSVADLDFAANDIFAPQPAITPSMSACSTVGTDMSMLGLLLPKNVMALTFHIRTPPASPPASRSLPVAQAPPERLLTPLSQVMFSNEAEATDDLAAAFPDSANGAQRAGFATSTEQAVIAPRYRPSKRRRLGLSDESLDVCSVESLEDVLVSESGLSSIIPVSDTPNCVRVMPSSLMAEAMMKSPNISHPLATANSAGTAQSAYDITDSCTDNDDQSVPQSQVDMLRAKSLPGRLDTWMTEQAQNCPSTFEPEVMEERADTPSSVPNSLSEWTSNSSPRRPVAERISEYFRPREDCTEAYIAAHDTKNNTDAELGRIFDLLHIKGRISVAFLACRSSAVVQDAGIDISHSVICEWLGITGVDRDILDASSFRDVIHAIYDGIRETNDEFLGLDDLIAGIDPRQADPSFAFSVSEHSTATTAIHSFISSQANSSGKGKARPNNKRDAPDDDDEDEAAGPSKNIFMDPGKGGPPQRAKEQLPCIFHQACCGKDAYISDLLRKLDTHASKPEHGARFICGDCYEPFASIVQKSSHNCVKHCVFPDCPDAPRITDNRASSVQSLRHMKGSQCPANKGRNRQRWRYIYALCRPQCDAVPEPHITFGVGAVEHAAHGTMQNRPSRQNLQYTTSQRLVECERLLLDAQRDNGKLEKENAQLRTDRDLVEDKNRQLRGMLKMCLDIGASAINPAVRSYIHSQCPEIDISEPKQLSQQPRHEPTFPTTPSSSLAGAARPSRLPQNFEQALPSPCPQPGQLNGNDIIYGQQPINNFGMTGYAGGGDGMIYNPQGGFDAYMGADGNNTHWPNGGGA</sequence>
<evidence type="ECO:0000313" key="3">
    <source>
        <dbReference type="EMBL" id="KAF7187503.1"/>
    </source>
</evidence>
<comment type="caution">
    <text evidence="3">The sequence shown here is derived from an EMBL/GenBank/DDBJ whole genome shotgun (WGS) entry which is preliminary data.</text>
</comment>
<feature type="region of interest" description="Disordered" evidence="2">
    <location>
        <begin position="362"/>
        <end position="386"/>
    </location>
</feature>
<evidence type="ECO:0000313" key="4">
    <source>
        <dbReference type="Proteomes" id="UP000660729"/>
    </source>
</evidence>
<dbReference type="AlphaFoldDB" id="A0A8H6RAI8"/>